<gene>
    <name evidence="2" type="ORF">GNP95_00470</name>
</gene>
<comment type="caution">
    <text evidence="2">The sequence shown here is derived from an EMBL/GenBank/DDBJ whole genome shotgun (WGS) entry which is preliminary data.</text>
</comment>
<protein>
    <submittedName>
        <fullName evidence="2">VOC family protein</fullName>
    </submittedName>
</protein>
<dbReference type="InterPro" id="IPR029068">
    <property type="entry name" value="Glyas_Bleomycin-R_OHBP_Dase"/>
</dbReference>
<dbReference type="Pfam" id="PF00903">
    <property type="entry name" value="Glyoxalase"/>
    <property type="match status" value="1"/>
</dbReference>
<dbReference type="PROSITE" id="PS51819">
    <property type="entry name" value="VOC"/>
    <property type="match status" value="1"/>
</dbReference>
<feature type="domain" description="VOC" evidence="1">
    <location>
        <begin position="9"/>
        <end position="119"/>
    </location>
</feature>
<dbReference type="RefSeq" id="WP_155608979.1">
    <property type="nucleotide sequence ID" value="NZ_WNZW01000001.1"/>
</dbReference>
<sequence>MSSSPILSQIGGIFIPVSSIEQARDWYCDILGVPADGDILFGHLYILPVNEGIDLILDSEIFTGENVFQAPAFQFKTHDIKEAYDYMKSKQVELTTEIMYEQWFNFKDPDGNQLMICKC</sequence>
<evidence type="ECO:0000313" key="3">
    <source>
        <dbReference type="Proteomes" id="UP000447876"/>
    </source>
</evidence>
<accession>A0A7X2YX75</accession>
<organism evidence="2 3">
    <name type="scientific">Paenibacillus woosongensis</name>
    <dbReference type="NCBI Taxonomy" id="307580"/>
    <lineage>
        <taxon>Bacteria</taxon>
        <taxon>Bacillati</taxon>
        <taxon>Bacillota</taxon>
        <taxon>Bacilli</taxon>
        <taxon>Bacillales</taxon>
        <taxon>Paenibacillaceae</taxon>
        <taxon>Paenibacillus</taxon>
    </lineage>
</organism>
<dbReference type="Proteomes" id="UP000447876">
    <property type="component" value="Unassembled WGS sequence"/>
</dbReference>
<dbReference type="OrthoDB" id="2354281at2"/>
<dbReference type="InterPro" id="IPR004360">
    <property type="entry name" value="Glyas_Fos-R_dOase_dom"/>
</dbReference>
<dbReference type="AlphaFoldDB" id="A0A7X2YX75"/>
<evidence type="ECO:0000259" key="1">
    <source>
        <dbReference type="PROSITE" id="PS51819"/>
    </source>
</evidence>
<dbReference type="Gene3D" id="3.10.180.10">
    <property type="entry name" value="2,3-Dihydroxybiphenyl 1,2-Dioxygenase, domain 1"/>
    <property type="match status" value="1"/>
</dbReference>
<dbReference type="EMBL" id="WNZW01000001">
    <property type="protein sequence ID" value="MUG43491.1"/>
    <property type="molecule type" value="Genomic_DNA"/>
</dbReference>
<dbReference type="InterPro" id="IPR037523">
    <property type="entry name" value="VOC_core"/>
</dbReference>
<name>A0A7X2YX75_9BACL</name>
<evidence type="ECO:0000313" key="2">
    <source>
        <dbReference type="EMBL" id="MUG43491.1"/>
    </source>
</evidence>
<reference evidence="2 3" key="1">
    <citation type="submission" date="2019-11" db="EMBL/GenBank/DDBJ databases">
        <title>Draft genome sequences of five Paenibacillus species of dairy origin.</title>
        <authorList>
            <person name="Olajide A.M."/>
            <person name="Chen S."/>
            <person name="Lapointe G."/>
        </authorList>
    </citation>
    <scope>NUCLEOTIDE SEQUENCE [LARGE SCALE GENOMIC DNA]</scope>
    <source>
        <strain evidence="2 3">12CR55</strain>
    </source>
</reference>
<proteinExistence type="predicted"/>
<dbReference type="SUPFAM" id="SSF54593">
    <property type="entry name" value="Glyoxalase/Bleomycin resistance protein/Dihydroxybiphenyl dioxygenase"/>
    <property type="match status" value="1"/>
</dbReference>